<keyword evidence="3" id="KW-1185">Reference proteome</keyword>
<dbReference type="AlphaFoldDB" id="A0A8H4AJB6"/>
<protein>
    <submittedName>
        <fullName evidence="2">Uncharacterized protein</fullName>
    </submittedName>
</protein>
<reference evidence="2 3" key="1">
    <citation type="journal article" date="2019" name="Environ. Microbiol.">
        <title>At the nexus of three kingdoms: the genome of the mycorrhizal fungus Gigaspora margarita provides insights into plant, endobacterial and fungal interactions.</title>
        <authorList>
            <person name="Venice F."/>
            <person name="Ghignone S."/>
            <person name="Salvioli di Fossalunga A."/>
            <person name="Amselem J."/>
            <person name="Novero M."/>
            <person name="Xianan X."/>
            <person name="Sedzielewska Toro K."/>
            <person name="Morin E."/>
            <person name="Lipzen A."/>
            <person name="Grigoriev I.V."/>
            <person name="Henrissat B."/>
            <person name="Martin F.M."/>
            <person name="Bonfante P."/>
        </authorList>
    </citation>
    <scope>NUCLEOTIDE SEQUENCE [LARGE SCALE GENOMIC DNA]</scope>
    <source>
        <strain evidence="2 3">BEG34</strain>
    </source>
</reference>
<dbReference type="Proteomes" id="UP000439903">
    <property type="component" value="Unassembled WGS sequence"/>
</dbReference>
<comment type="caution">
    <text evidence="2">The sequence shown here is derived from an EMBL/GenBank/DDBJ whole genome shotgun (WGS) entry which is preliminary data.</text>
</comment>
<accession>A0A8H4AJB6</accession>
<dbReference type="OrthoDB" id="2446015at2759"/>
<dbReference type="EMBL" id="WTPW01000526">
    <property type="protein sequence ID" value="KAF0502354.1"/>
    <property type="molecule type" value="Genomic_DNA"/>
</dbReference>
<evidence type="ECO:0000256" key="1">
    <source>
        <dbReference type="SAM" id="MobiDB-lite"/>
    </source>
</evidence>
<gene>
    <name evidence="2" type="ORF">F8M41_019830</name>
</gene>
<name>A0A8H4AJB6_GIGMA</name>
<evidence type="ECO:0000313" key="3">
    <source>
        <dbReference type="Proteomes" id="UP000439903"/>
    </source>
</evidence>
<evidence type="ECO:0000313" key="2">
    <source>
        <dbReference type="EMBL" id="KAF0502354.1"/>
    </source>
</evidence>
<proteinExistence type="predicted"/>
<organism evidence="2 3">
    <name type="scientific">Gigaspora margarita</name>
    <dbReference type="NCBI Taxonomy" id="4874"/>
    <lineage>
        <taxon>Eukaryota</taxon>
        <taxon>Fungi</taxon>
        <taxon>Fungi incertae sedis</taxon>
        <taxon>Mucoromycota</taxon>
        <taxon>Glomeromycotina</taxon>
        <taxon>Glomeromycetes</taxon>
        <taxon>Diversisporales</taxon>
        <taxon>Gigasporaceae</taxon>
        <taxon>Gigaspora</taxon>
    </lineage>
</organism>
<sequence length="218" mass="25761">MKRKINLEYGCFKYEWNNKKNEILVTCWKRITYEEEKPILLRKKSQENENDNGSLEERSRGEYEEDTIEEKKSCMVIGDTDDSPIVEIRNNYISIEGEDKLKKRYKQIKEDMKMGKCKEVISEMEILKCLVDNLEEELGILAALDGINELETEQRIQVENLIKTNEEIFAKGLIQLGRTKEEMHKIVLKEEAEPIKQRPYQVAHTENEFIIKEVELEV</sequence>
<feature type="region of interest" description="Disordered" evidence="1">
    <location>
        <begin position="44"/>
        <end position="65"/>
    </location>
</feature>